<dbReference type="RefSeq" id="WP_022790427.1">
    <property type="nucleotide sequence ID" value="NZ_CAUWMU010000050.1"/>
</dbReference>
<evidence type="ECO:0000313" key="6">
    <source>
        <dbReference type="Proteomes" id="UP000255523"/>
    </source>
</evidence>
<dbReference type="EMBL" id="UHFX01000003">
    <property type="protein sequence ID" value="SUO04095.1"/>
    <property type="molecule type" value="Genomic_DNA"/>
</dbReference>
<dbReference type="SUPFAM" id="SSF110710">
    <property type="entry name" value="TTHA0583/YokD-like"/>
    <property type="match status" value="1"/>
</dbReference>
<name>A0A380LLK1_9FIRM</name>
<dbReference type="GO" id="GO:0046677">
    <property type="term" value="P:response to antibiotic"/>
    <property type="evidence" value="ECO:0007669"/>
    <property type="project" value="UniProtKB-KW"/>
</dbReference>
<comment type="catalytic activity">
    <reaction evidence="4">
        <text>a 2-deoxystreptamine antibiotic + acetyl-CoA = an N(3)-acetyl-2-deoxystreptamine antibiotic + CoA + H(+)</text>
        <dbReference type="Rhea" id="RHEA:12665"/>
        <dbReference type="ChEBI" id="CHEBI:15378"/>
        <dbReference type="ChEBI" id="CHEBI:57287"/>
        <dbReference type="ChEBI" id="CHEBI:57288"/>
        <dbReference type="ChEBI" id="CHEBI:57921"/>
        <dbReference type="ChEBI" id="CHEBI:77452"/>
        <dbReference type="EC" id="2.3.1.81"/>
    </reaction>
</comment>
<reference evidence="5 6" key="1">
    <citation type="submission" date="2018-06" db="EMBL/GenBank/DDBJ databases">
        <authorList>
            <consortium name="Pathogen Informatics"/>
            <person name="Doyle S."/>
        </authorList>
    </citation>
    <scope>NUCLEOTIDE SEQUENCE [LARGE SCALE GENOMIC DNA]</scope>
    <source>
        <strain evidence="5 6">NCTC11087</strain>
    </source>
</reference>
<evidence type="ECO:0000256" key="1">
    <source>
        <dbReference type="ARBA" id="ARBA00006383"/>
    </source>
</evidence>
<evidence type="ECO:0000313" key="5">
    <source>
        <dbReference type="EMBL" id="SUO04095.1"/>
    </source>
</evidence>
<evidence type="ECO:0000256" key="4">
    <source>
        <dbReference type="RuleBase" id="RU365031"/>
    </source>
</evidence>
<dbReference type="OrthoDB" id="7330654at2"/>
<dbReference type="InterPro" id="IPR028345">
    <property type="entry name" value="Antibiotic_NAT-like"/>
</dbReference>
<dbReference type="GeneID" id="77461958"/>
<protein>
    <recommendedName>
        <fullName evidence="4">Aminoglycoside N(3)-acetyltransferase</fullName>
        <ecNumber evidence="4">2.3.1.-</ecNumber>
    </recommendedName>
</protein>
<keyword evidence="6" id="KW-1185">Reference proteome</keyword>
<dbReference type="Pfam" id="PF02522">
    <property type="entry name" value="Antibiotic_NAT"/>
    <property type="match status" value="1"/>
</dbReference>
<dbReference type="PANTHER" id="PTHR11104:SF0">
    <property type="entry name" value="SPBETA PROPHAGE-DERIVED AMINOGLYCOSIDE N(3')-ACETYLTRANSFERASE-LIKE PROTEIN YOKD"/>
    <property type="match status" value="1"/>
</dbReference>
<keyword evidence="3 4" id="KW-0012">Acyltransferase</keyword>
<dbReference type="EC" id="2.3.1.-" evidence="4"/>
<organism evidence="5 6">
    <name type="scientific">Faecalicoccus pleomorphus</name>
    <dbReference type="NCBI Taxonomy" id="1323"/>
    <lineage>
        <taxon>Bacteria</taxon>
        <taxon>Bacillati</taxon>
        <taxon>Bacillota</taxon>
        <taxon>Erysipelotrichia</taxon>
        <taxon>Erysipelotrichales</taxon>
        <taxon>Erysipelotrichaceae</taxon>
        <taxon>Faecalicoccus</taxon>
    </lineage>
</organism>
<sequence length="249" mass="28198">MKNPIFITPDEISAILDALHIQKGSYVCVQASDRFCKHIIGEEQAILNVLMDRIGTEGCLFMPTFSFSTLDPSCLATNVEYEDWKKIREWQLGYHPILTSCDQNGALANQFLKNENVTRTTHPVYSFAFWGNTKEKEIDQRSNFPLSFTHALSSFADQQAINLLFDKGPEESVLLPAIAKTLNKGVTSLQRAVIKKGKNNAVKTFLVTEIDGMEEELLGYCYKKETRLGKFPIYRISLDEIQETEAVMD</sequence>
<keyword evidence="4" id="KW-0046">Antibiotic resistance</keyword>
<keyword evidence="2 4" id="KW-0808">Transferase</keyword>
<accession>A0A380LLK1</accession>
<dbReference type="GO" id="GO:0046353">
    <property type="term" value="F:aminoglycoside 3-N-acetyltransferase activity"/>
    <property type="evidence" value="ECO:0007669"/>
    <property type="project" value="UniProtKB-EC"/>
</dbReference>
<evidence type="ECO:0000256" key="2">
    <source>
        <dbReference type="ARBA" id="ARBA00022679"/>
    </source>
</evidence>
<dbReference type="InterPro" id="IPR003679">
    <property type="entry name" value="Amioglycoside_AcTrfase"/>
</dbReference>
<dbReference type="Proteomes" id="UP000255523">
    <property type="component" value="Unassembled WGS sequence"/>
</dbReference>
<dbReference type="AlphaFoldDB" id="A0A380LLK1"/>
<comment type="similarity">
    <text evidence="1 4">Belongs to the antibiotic N-acetyltransferase family.</text>
</comment>
<proteinExistence type="inferred from homology"/>
<evidence type="ECO:0000256" key="3">
    <source>
        <dbReference type="ARBA" id="ARBA00023315"/>
    </source>
</evidence>
<gene>
    <name evidence="5" type="primary">yokD</name>
    <name evidence="5" type="ORF">NCTC11087_00986</name>
</gene>
<dbReference type="PANTHER" id="PTHR11104">
    <property type="entry name" value="AMINOGLYCOSIDE N3-ACETYLTRANSFERASE"/>
    <property type="match status" value="1"/>
</dbReference>